<comment type="caution">
    <text evidence="1">The sequence shown here is derived from an EMBL/GenBank/DDBJ whole genome shotgun (WGS) entry which is preliminary data.</text>
</comment>
<reference evidence="2" key="1">
    <citation type="journal article" date="2019" name="Int. J. Syst. Evol. Microbiol.">
        <title>The Global Catalogue of Microorganisms (GCM) 10K type strain sequencing project: providing services to taxonomists for standard genome sequencing and annotation.</title>
        <authorList>
            <consortium name="The Broad Institute Genomics Platform"/>
            <consortium name="The Broad Institute Genome Sequencing Center for Infectious Disease"/>
            <person name="Wu L."/>
            <person name="Ma J."/>
        </authorList>
    </citation>
    <scope>NUCLEOTIDE SEQUENCE [LARGE SCALE GENOMIC DNA]</scope>
    <source>
        <strain evidence="2">CGMCC 1.10106</strain>
    </source>
</reference>
<keyword evidence="2" id="KW-1185">Reference proteome</keyword>
<evidence type="ECO:0000313" key="1">
    <source>
        <dbReference type="EMBL" id="GGA60129.1"/>
    </source>
</evidence>
<dbReference type="EMBL" id="BMDW01000027">
    <property type="protein sequence ID" value="GGA60129.1"/>
    <property type="molecule type" value="Genomic_DNA"/>
</dbReference>
<evidence type="ECO:0000313" key="2">
    <source>
        <dbReference type="Proteomes" id="UP000618591"/>
    </source>
</evidence>
<name>A0ABQ1H714_9SPHN</name>
<organism evidence="1 2">
    <name type="scientific">Sphingomonas psychrolutea</name>
    <dbReference type="NCBI Taxonomy" id="1259676"/>
    <lineage>
        <taxon>Bacteria</taxon>
        <taxon>Pseudomonadati</taxon>
        <taxon>Pseudomonadota</taxon>
        <taxon>Alphaproteobacteria</taxon>
        <taxon>Sphingomonadales</taxon>
        <taxon>Sphingomonadaceae</taxon>
        <taxon>Sphingomonas</taxon>
    </lineage>
</organism>
<dbReference type="RefSeq" id="WP_188449479.1">
    <property type="nucleotide sequence ID" value="NZ_BMDW01000027.1"/>
</dbReference>
<gene>
    <name evidence="1" type="ORF">GCM10011395_33130</name>
</gene>
<proteinExistence type="predicted"/>
<protein>
    <submittedName>
        <fullName evidence="1">Uncharacterized protein</fullName>
    </submittedName>
</protein>
<sequence>MSDFNRGGLSLAEIKEEIFDPVLAKMIYIRVVHGAQITEYLRYRPIVDELTPVLHRLINPALLDSIVNRRENPQFNVDSLKRKIYVPEDQARSCLRKIVEIEHGIRDMTLVRSVTESCMNLLLRLIHSKEFAAELAGVLAPFDIDYPPRPPKRPKPPKRPR</sequence>
<dbReference type="Proteomes" id="UP000618591">
    <property type="component" value="Unassembled WGS sequence"/>
</dbReference>
<accession>A0ABQ1H714</accession>